<comment type="caution">
    <text evidence="4">The sequence shown here is derived from an EMBL/GenBank/DDBJ whole genome shotgun (WGS) entry which is preliminary data.</text>
</comment>
<name>A0A0W0TPD4_9GAMM</name>
<evidence type="ECO:0000313" key="5">
    <source>
        <dbReference type="Proteomes" id="UP000054785"/>
    </source>
</evidence>
<dbReference type="GO" id="GO:0004674">
    <property type="term" value="F:protein serine/threonine kinase activity"/>
    <property type="evidence" value="ECO:0007669"/>
    <property type="project" value="TreeGrafter"/>
</dbReference>
<accession>A0A0W0TPD4</accession>
<dbReference type="AlphaFoldDB" id="A0A0W0TPD4"/>
<dbReference type="InterPro" id="IPR052028">
    <property type="entry name" value="HipA_Ser/Thr_kinase"/>
</dbReference>
<protein>
    <submittedName>
        <fullName evidence="4">HipA protein, DNA binding regulator</fullName>
    </submittedName>
</protein>
<dbReference type="PANTHER" id="PTHR37419:SF1">
    <property type="entry name" value="SERINE_THREONINE-PROTEIN KINASE TOXIN HIPA"/>
    <property type="match status" value="1"/>
</dbReference>
<dbReference type="PANTHER" id="PTHR37419">
    <property type="entry name" value="SERINE/THREONINE-PROTEIN KINASE TOXIN HIPA"/>
    <property type="match status" value="1"/>
</dbReference>
<evidence type="ECO:0000256" key="1">
    <source>
        <dbReference type="ARBA" id="ARBA00010164"/>
    </source>
</evidence>
<keyword evidence="5" id="KW-1185">Reference proteome</keyword>
<dbReference type="InterPro" id="IPR012893">
    <property type="entry name" value="HipA-like_C"/>
</dbReference>
<reference evidence="4 5" key="1">
    <citation type="submission" date="2015-11" db="EMBL/GenBank/DDBJ databases">
        <title>Genomic analysis of 38 Legionella species identifies large and diverse effector repertoires.</title>
        <authorList>
            <person name="Burstein D."/>
            <person name="Amaro F."/>
            <person name="Zusman T."/>
            <person name="Lifshitz Z."/>
            <person name="Cohen O."/>
            <person name="Gilbert J.A."/>
            <person name="Pupko T."/>
            <person name="Shuman H.A."/>
            <person name="Segal G."/>
        </authorList>
    </citation>
    <scope>NUCLEOTIDE SEQUENCE [LARGE SCALE GENOMIC DNA]</scope>
    <source>
        <strain evidence="4 5">ATCC 49504</strain>
    </source>
</reference>
<dbReference type="Gene3D" id="1.10.1070.20">
    <property type="match status" value="1"/>
</dbReference>
<gene>
    <name evidence="4" type="primary">hipA</name>
    <name evidence="4" type="ORF">Lgee_1777</name>
</gene>
<dbReference type="PATRIC" id="fig|45065.4.peg.1928"/>
<evidence type="ECO:0000256" key="2">
    <source>
        <dbReference type="ARBA" id="ARBA00022679"/>
    </source>
</evidence>
<keyword evidence="2" id="KW-0808">Transferase</keyword>
<proteinExistence type="inferred from homology"/>
<dbReference type="OrthoDB" id="9805913at2"/>
<dbReference type="STRING" id="45065.Lgee_1777"/>
<dbReference type="Proteomes" id="UP000054785">
    <property type="component" value="Unassembled WGS sequence"/>
</dbReference>
<evidence type="ECO:0000256" key="3">
    <source>
        <dbReference type="ARBA" id="ARBA00022777"/>
    </source>
</evidence>
<evidence type="ECO:0000313" key="4">
    <source>
        <dbReference type="EMBL" id="KTC97456.1"/>
    </source>
</evidence>
<dbReference type="RefSeq" id="WP_028387131.1">
    <property type="nucleotide sequence ID" value="NZ_CAAAHN010000003.1"/>
</dbReference>
<dbReference type="EMBL" id="LNYC01000070">
    <property type="protein sequence ID" value="KTC97456.1"/>
    <property type="molecule type" value="Genomic_DNA"/>
</dbReference>
<comment type="similarity">
    <text evidence="1">Belongs to the HipA Ser/Thr kinase family.</text>
</comment>
<dbReference type="GO" id="GO:0005829">
    <property type="term" value="C:cytosol"/>
    <property type="evidence" value="ECO:0007669"/>
    <property type="project" value="TreeGrafter"/>
</dbReference>
<organism evidence="4 5">
    <name type="scientific">Legionella geestiana</name>
    <dbReference type="NCBI Taxonomy" id="45065"/>
    <lineage>
        <taxon>Bacteria</taxon>
        <taxon>Pseudomonadati</taxon>
        <taxon>Pseudomonadota</taxon>
        <taxon>Gammaproteobacteria</taxon>
        <taxon>Legionellales</taxon>
        <taxon>Legionellaceae</taxon>
        <taxon>Legionella</taxon>
    </lineage>
</organism>
<keyword evidence="3" id="KW-0418">Kinase</keyword>
<sequence>MKHCPVTYEAISEEEVYSQRGLHLLSPRLKTLNPLDLSADEQRQEAIARVGKMSVQGVQKKLSAKLKTKEGCFEIVDQNGHYILKPQSDSYPELPENEAITMTLAKTIGLEVPVHGLVYSKDNSMTYFIKRFDREGHNKKLALEDFAQLSGEDRHTKYKSSMEKVIAVIEQFCTFPKIESVKLLKLTLFNFLVGNEDMHLKNFSLITRDRKICLSPAYDLLNSTIAQKNTKEELALPLKGKKNHLTKKDLLNYFAIEKLGLNQNVIDGIVQEIRLATPVWRELIGRSFLSRPMQESYLELLEERCRRLNIL</sequence>
<dbReference type="Pfam" id="PF07804">
    <property type="entry name" value="HipA_C"/>
    <property type="match status" value="1"/>
</dbReference>